<comment type="caution">
    <text evidence="4">The sequence shown here is derived from an EMBL/GenBank/DDBJ whole genome shotgun (WGS) entry which is preliminary data.</text>
</comment>
<feature type="domain" description="Nephrocystin 3-like N-terminal" evidence="3">
    <location>
        <begin position="71"/>
        <end position="241"/>
    </location>
</feature>
<reference evidence="4 5" key="1">
    <citation type="submission" date="2020-01" db="EMBL/GenBank/DDBJ databases">
        <title>Identification and distribution of gene clusters putatively required for synthesis of sphingolipid metabolism inhibitors in phylogenetically diverse species of the filamentous fungus Fusarium.</title>
        <authorList>
            <person name="Kim H.-S."/>
            <person name="Busman M."/>
            <person name="Brown D.W."/>
            <person name="Divon H."/>
            <person name="Uhlig S."/>
            <person name="Proctor R.H."/>
        </authorList>
    </citation>
    <scope>NUCLEOTIDE SEQUENCE [LARGE SCALE GENOMIC DNA]</scope>
    <source>
        <strain evidence="4 5">NRRL 20459</strain>
    </source>
</reference>
<feature type="repeat" description="ANK" evidence="2">
    <location>
        <begin position="728"/>
        <end position="764"/>
    </location>
</feature>
<evidence type="ECO:0000313" key="4">
    <source>
        <dbReference type="EMBL" id="KAF4467115.1"/>
    </source>
</evidence>
<sequence>MSSNARPGIAVTIGDVNVGVGATAIIGTNQVGSTLETEQQIAKDCKNTLFVSKPSSVRAELISFKGDLVQGTCEWIRHNDTYQSWLQANDSQLLWISGGPGRGKTMLSIFLTHELETLASHSSALVLYVFCGDKSHSTEIAILRSLLYQILDKSPTMAKHATAVRERSGHTLTSRQDLWRIFVHMMHDPELGPILCLIDGLDECYPESTRWFLQNLKPIFDKGLPSTKRPPQSFKLAIVSRDMPGLRCYPRLDLDSKASIALDVVRVIDAKIEEHEIFSEIDSYFIKEVKQTLMRRSDGTFLWVGFAIRELLLAETKTEMRHVLEAMPQGLDAFYARILLRIKEYWRRDIARLLRWVIHARRSLTAPELAGALTVDIQTIRDLVTMSGSLLTWGKEEISTRKPHKKFVSLSSSSEGHDESGRSAFREYFEPKVKLLHASVSDFLRGEAENGIQVPDEFRINGEKTEFEMAQRCLDAVETGFSDPKQPDLGHYTFLSYAARFWAEHARRCGTHINRLWDKKLTFFQSNDPRSVRLEWWLKYRKSREFHNSGDTNISLLLVCSALGLLPWVGKLLQERQNIDYEDALGFTALDYALQAGYVSVAQLLVDHGASLTRAIKGQGGSRTIHLAMQLGPELAGPLLNKALARCSLNPLKRWFWFRDVGLERSLFQEAVDQGNEKFVKMLLDKGAILDSEIASMVFRAALGRDKSSALVELLLKNGADANSRNPIGQTALHEVLRSSDYGKDYQKAKVLVDHGADVNARDEKGQTLLFDFWIHQNQDNVKFLLDHGADVNARDKNSQTPLFRMVPYQHISVIRLLIERGADVEVKDDKGTTLLQWAVLNRRVGIAEALLQHGADPNRRNDKGMTPLYLNGTMGPDDGFSIGARASVMAELLIKWGATSEAG</sequence>
<dbReference type="InterPro" id="IPR056884">
    <property type="entry name" value="NPHP3-like_N"/>
</dbReference>
<dbReference type="Pfam" id="PF12796">
    <property type="entry name" value="Ank_2"/>
    <property type="match status" value="1"/>
</dbReference>
<dbReference type="SUPFAM" id="SSF52540">
    <property type="entry name" value="P-loop containing nucleoside triphosphate hydrolases"/>
    <property type="match status" value="1"/>
</dbReference>
<keyword evidence="2" id="KW-0040">ANK repeat</keyword>
<feature type="repeat" description="ANK" evidence="2">
    <location>
        <begin position="765"/>
        <end position="797"/>
    </location>
</feature>
<feature type="repeat" description="ANK" evidence="2">
    <location>
        <begin position="798"/>
        <end position="830"/>
    </location>
</feature>
<dbReference type="Gene3D" id="3.40.50.300">
    <property type="entry name" value="P-loop containing nucleotide triphosphate hydrolases"/>
    <property type="match status" value="1"/>
</dbReference>
<evidence type="ECO:0000256" key="2">
    <source>
        <dbReference type="PROSITE-ProRule" id="PRU00023"/>
    </source>
</evidence>
<dbReference type="PANTHER" id="PTHR10039">
    <property type="entry name" value="AMELOGENIN"/>
    <property type="match status" value="1"/>
</dbReference>
<dbReference type="PROSITE" id="PS50297">
    <property type="entry name" value="ANK_REP_REGION"/>
    <property type="match status" value="4"/>
</dbReference>
<dbReference type="OrthoDB" id="20872at2759"/>
<dbReference type="Pfam" id="PF24883">
    <property type="entry name" value="NPHP3_N"/>
    <property type="match status" value="1"/>
</dbReference>
<dbReference type="AlphaFoldDB" id="A0A8H4PC54"/>
<feature type="repeat" description="ANK" evidence="2">
    <location>
        <begin position="831"/>
        <end position="863"/>
    </location>
</feature>
<dbReference type="Gene3D" id="1.25.40.20">
    <property type="entry name" value="Ankyrin repeat-containing domain"/>
    <property type="match status" value="1"/>
</dbReference>
<dbReference type="InterPro" id="IPR027417">
    <property type="entry name" value="P-loop_NTPase"/>
</dbReference>
<gene>
    <name evidence="4" type="ORF">FALBO_6011</name>
</gene>
<keyword evidence="5" id="KW-1185">Reference proteome</keyword>
<dbReference type="SMART" id="SM00248">
    <property type="entry name" value="ANK"/>
    <property type="match status" value="7"/>
</dbReference>
<organism evidence="4 5">
    <name type="scientific">Fusarium albosuccineum</name>
    <dbReference type="NCBI Taxonomy" id="1237068"/>
    <lineage>
        <taxon>Eukaryota</taxon>
        <taxon>Fungi</taxon>
        <taxon>Dikarya</taxon>
        <taxon>Ascomycota</taxon>
        <taxon>Pezizomycotina</taxon>
        <taxon>Sordariomycetes</taxon>
        <taxon>Hypocreomycetidae</taxon>
        <taxon>Hypocreales</taxon>
        <taxon>Nectriaceae</taxon>
        <taxon>Fusarium</taxon>
        <taxon>Fusarium decemcellulare species complex</taxon>
    </lineage>
</organism>
<dbReference type="InterPro" id="IPR002110">
    <property type="entry name" value="Ankyrin_rpt"/>
</dbReference>
<evidence type="ECO:0000259" key="3">
    <source>
        <dbReference type="Pfam" id="PF24883"/>
    </source>
</evidence>
<proteinExistence type="predicted"/>
<dbReference type="SUPFAM" id="SSF48403">
    <property type="entry name" value="Ankyrin repeat"/>
    <property type="match status" value="2"/>
</dbReference>
<dbReference type="PRINTS" id="PR01415">
    <property type="entry name" value="ANKYRIN"/>
</dbReference>
<accession>A0A8H4PC54</accession>
<dbReference type="EMBL" id="JAADYS010000784">
    <property type="protein sequence ID" value="KAF4467115.1"/>
    <property type="molecule type" value="Genomic_DNA"/>
</dbReference>
<dbReference type="Proteomes" id="UP000554235">
    <property type="component" value="Unassembled WGS sequence"/>
</dbReference>
<keyword evidence="1" id="KW-0677">Repeat</keyword>
<evidence type="ECO:0000313" key="5">
    <source>
        <dbReference type="Proteomes" id="UP000554235"/>
    </source>
</evidence>
<name>A0A8H4PC54_9HYPO</name>
<protein>
    <submittedName>
        <fullName evidence="4">Ankyrin repeat</fullName>
    </submittedName>
</protein>
<dbReference type="PANTHER" id="PTHR10039:SF14">
    <property type="entry name" value="NACHT DOMAIN-CONTAINING PROTEIN"/>
    <property type="match status" value="1"/>
</dbReference>
<feature type="repeat" description="ANK" evidence="2">
    <location>
        <begin position="585"/>
        <end position="617"/>
    </location>
</feature>
<dbReference type="Pfam" id="PF00023">
    <property type="entry name" value="Ank"/>
    <property type="match status" value="2"/>
</dbReference>
<dbReference type="InterPro" id="IPR036770">
    <property type="entry name" value="Ankyrin_rpt-contain_sf"/>
</dbReference>
<dbReference type="PROSITE" id="PS50088">
    <property type="entry name" value="ANK_REPEAT"/>
    <property type="match status" value="5"/>
</dbReference>
<evidence type="ECO:0000256" key="1">
    <source>
        <dbReference type="ARBA" id="ARBA00022737"/>
    </source>
</evidence>